<dbReference type="GO" id="GO:0005739">
    <property type="term" value="C:mitochondrion"/>
    <property type="evidence" value="ECO:0007669"/>
    <property type="project" value="UniProtKB-ARBA"/>
</dbReference>
<accession>I6N5Q7</accession>
<name>I6N5Q7_9STRA</name>
<evidence type="ECO:0000259" key="1">
    <source>
        <dbReference type="Pfam" id="PF00961"/>
    </source>
</evidence>
<feature type="domain" description="Homing endonuclease LAGLIDADG" evidence="1">
    <location>
        <begin position="226"/>
        <end position="314"/>
    </location>
</feature>
<dbReference type="PANTHER" id="PTHR36181">
    <property type="entry name" value="INTRON-ENCODED ENDONUCLEASE AI3-RELATED"/>
    <property type="match status" value="1"/>
</dbReference>
<dbReference type="EMBL" id="JN378734">
    <property type="protein sequence ID" value="AEP20714.1"/>
    <property type="molecule type" value="Genomic_DNA"/>
</dbReference>
<geneLocation type="mitochondrion" evidence="2"/>
<dbReference type="PANTHER" id="PTHR36181:SF2">
    <property type="entry name" value="INTRON-ENCODED ENDONUCLEASE AI3-RELATED"/>
    <property type="match status" value="1"/>
</dbReference>
<dbReference type="Gene3D" id="3.10.28.10">
    <property type="entry name" value="Homing endonucleases"/>
    <property type="match status" value="2"/>
</dbReference>
<dbReference type="InterPro" id="IPR051289">
    <property type="entry name" value="LAGLIDADG_Endonuclease"/>
</dbReference>
<dbReference type="SUPFAM" id="SSF55608">
    <property type="entry name" value="Homing endonucleases"/>
    <property type="match status" value="2"/>
</dbReference>
<keyword evidence="2" id="KW-0496">Mitochondrion</keyword>
<protein>
    <submittedName>
        <fullName evidence="2">ORF339</fullName>
    </submittedName>
</protein>
<dbReference type="InterPro" id="IPR004860">
    <property type="entry name" value="LAGLIDADG_dom"/>
</dbReference>
<reference evidence="2" key="1">
    <citation type="journal article" date="2012" name="PLoS ONE">
        <title>Tertiary endosymbiosis in two dinotoms has generated little change in the mitochondrial genomes of their dinoflagellate hosts and diatom endosymbionts.</title>
        <authorList>
            <person name="Imanian B."/>
            <person name="Pombert J.F."/>
            <person name="Dorrell R.G."/>
            <person name="Burki F."/>
            <person name="Keeling P.J."/>
        </authorList>
    </citation>
    <scope>NUCLEOTIDE SEQUENCE</scope>
</reference>
<gene>
    <name evidence="2" type="primary">cox1</name>
</gene>
<feature type="domain" description="Homing endonuclease LAGLIDADG" evidence="1">
    <location>
        <begin position="73"/>
        <end position="167"/>
    </location>
</feature>
<evidence type="ECO:0000313" key="2">
    <source>
        <dbReference type="EMBL" id="AEP20714.1"/>
    </source>
</evidence>
<proteinExistence type="predicted"/>
<dbReference type="AlphaFoldDB" id="I6N5Q7"/>
<organism evidence="2">
    <name type="scientific">Kryptoperidinium foliaceum endosymbiont</name>
    <dbReference type="NCBI Taxonomy" id="1079369"/>
    <lineage>
        <taxon>Eukaryota</taxon>
        <taxon>Sar</taxon>
        <taxon>Stramenopiles</taxon>
        <taxon>Ochrophyta</taxon>
        <taxon>Bacillariophyta</taxon>
        <taxon>Bacillariophyceae</taxon>
        <taxon>Bacillariophycidae</taxon>
    </lineage>
</organism>
<dbReference type="GO" id="GO:0004519">
    <property type="term" value="F:endonuclease activity"/>
    <property type="evidence" value="ECO:0007669"/>
    <property type="project" value="InterPro"/>
</dbReference>
<dbReference type="InterPro" id="IPR027434">
    <property type="entry name" value="Homing_endonucl"/>
</dbReference>
<dbReference type="Pfam" id="PF00961">
    <property type="entry name" value="LAGLIDADG_1"/>
    <property type="match status" value="2"/>
</dbReference>
<sequence length="339" mass="39119">MILICFNNLLNATRCKNNLYSEMDTFSPKAMKSVKKPSTWGQFAGARSPSETQRSAVSTKAKLPKNLNFEEWLVGFTDGNGTFSFSQSGDQKWSFTYQISQHHCNAKLLYFIKSKIGVGTVNQKAGKDMITYRVRDSKHLVSHVLPIFDRYALRTFKYHKYAIFKEALLIFIDSTLAKEKRHEKILKLKEAYKAILESSTSFVWNDITLSTLTKSIASKLISKAWIVGFTEAKGSFYIVLKDKTKNRLTHSFEITQKNDSIVLKAISLILSARFCKKKTYFTVIAVNLKSIELVSEYYCNSLKGSKSQEFKVWASSFRKRFRGYEYLLKTREHLRKLRK</sequence>